<dbReference type="Proteomes" id="UP000327478">
    <property type="component" value="Chromosome"/>
</dbReference>
<sequence length="282" mass="32804">MPTQMDGLKNILVNAFLQMYQHYQADDIYACCLTLDEFLLVEDLVLSTEKSIFSDQEDRTQYLAEKDRWNVQKWRYRSTNSSEHGLKQFRHILLAYFQSQHSFGNPLLNNHDLNQSNHLDLILNHVKAAIDTLEQVHHLDLNRIVFFLSAPTQDDIEIHSAKKLNKDSLLLRHFLFNKNHKNAKQSDARSKLSQTDKDMLVDLGQIVEIEPYDYLQVAHQAYLLTLEPYFIDTNPYIQKLVHHIAAMAFEVDGSCALSKDEILQRLQQFHHAGHNNPVDVPI</sequence>
<name>A0A5Q0P553_9GAMM</name>
<evidence type="ECO:0000313" key="4">
    <source>
        <dbReference type="Proteomes" id="UP000480556"/>
    </source>
</evidence>
<dbReference type="Proteomes" id="UP000480556">
    <property type="component" value="Unassembled WGS sequence"/>
</dbReference>
<evidence type="ECO:0000313" key="1">
    <source>
        <dbReference type="EMBL" id="MQW92805.1"/>
    </source>
</evidence>
<organism evidence="1 4">
    <name type="scientific">Acinetobacter wanghuae</name>
    <dbReference type="NCBI Taxonomy" id="2662362"/>
    <lineage>
        <taxon>Bacteria</taxon>
        <taxon>Pseudomonadati</taxon>
        <taxon>Pseudomonadota</taxon>
        <taxon>Gammaproteobacteria</taxon>
        <taxon>Moraxellales</taxon>
        <taxon>Moraxellaceae</taxon>
        <taxon>Acinetobacter</taxon>
    </lineage>
</organism>
<evidence type="ECO:0000313" key="3">
    <source>
        <dbReference type="Proteomes" id="UP000327478"/>
    </source>
</evidence>
<protein>
    <submittedName>
        <fullName evidence="1">DUF4303 domain-containing protein</fullName>
    </submittedName>
</protein>
<accession>A0A5Q0P553</accession>
<gene>
    <name evidence="2" type="ORF">GFH30_10745</name>
    <name evidence="1" type="ORF">GHJ48_10465</name>
</gene>
<keyword evidence="3" id="KW-1185">Reference proteome</keyword>
<dbReference type="InterPro" id="IPR025409">
    <property type="entry name" value="DUF4303"/>
</dbReference>
<dbReference type="EMBL" id="CP045650">
    <property type="protein sequence ID" value="QGA12337.1"/>
    <property type="molecule type" value="Genomic_DNA"/>
</dbReference>
<dbReference type="AlphaFoldDB" id="A0A5Q0P553"/>
<dbReference type="EMBL" id="WITK01000017">
    <property type="protein sequence ID" value="MQW92805.1"/>
    <property type="molecule type" value="Genomic_DNA"/>
</dbReference>
<reference evidence="3 4" key="1">
    <citation type="submission" date="2019-10" db="EMBL/GenBank/DDBJ databases">
        <authorList>
            <person name="Dong K."/>
        </authorList>
    </citation>
    <scope>NUCLEOTIDE SEQUENCE [LARGE SCALE GENOMIC DNA]</scope>
    <source>
        <strain evidence="2">Dk386</strain>
        <strain evidence="3">dk386</strain>
        <strain evidence="1">Dk771</strain>
        <strain evidence="4">dk771</strain>
    </source>
</reference>
<evidence type="ECO:0000313" key="2">
    <source>
        <dbReference type="EMBL" id="QGA12337.1"/>
    </source>
</evidence>
<proteinExistence type="predicted"/>
<dbReference type="RefSeq" id="WP_153373451.1">
    <property type="nucleotide sequence ID" value="NZ_CP045650.1"/>
</dbReference>
<dbReference type="Pfam" id="PF14136">
    <property type="entry name" value="DUF4303"/>
    <property type="match status" value="1"/>
</dbReference>